<dbReference type="GO" id="GO:0000155">
    <property type="term" value="F:phosphorelay sensor kinase activity"/>
    <property type="evidence" value="ECO:0007669"/>
    <property type="project" value="InterPro"/>
</dbReference>
<dbReference type="PRINTS" id="PR00344">
    <property type="entry name" value="BCTRLSENSOR"/>
</dbReference>
<evidence type="ECO:0000256" key="12">
    <source>
        <dbReference type="SAM" id="MobiDB-lite"/>
    </source>
</evidence>
<dbReference type="Gene3D" id="3.30.565.10">
    <property type="entry name" value="Histidine kinase-like ATPase, C-terminal domain"/>
    <property type="match status" value="1"/>
</dbReference>
<dbReference type="Pfam" id="PF02518">
    <property type="entry name" value="HATPase_c"/>
    <property type="match status" value="1"/>
</dbReference>
<evidence type="ECO:0000256" key="10">
    <source>
        <dbReference type="ARBA" id="ARBA00023136"/>
    </source>
</evidence>
<feature type="domain" description="Histidine kinase" evidence="13">
    <location>
        <begin position="251"/>
        <end position="498"/>
    </location>
</feature>
<keyword evidence="10" id="KW-0472">Membrane</keyword>
<dbReference type="EC" id="2.7.13.3" evidence="3"/>
<proteinExistence type="predicted"/>
<dbReference type="SMART" id="SM00388">
    <property type="entry name" value="HisKA"/>
    <property type="match status" value="1"/>
</dbReference>
<keyword evidence="9" id="KW-0902">Two-component regulatory system</keyword>
<feature type="region of interest" description="Disordered" evidence="12">
    <location>
        <begin position="492"/>
        <end position="520"/>
    </location>
</feature>
<sequence>MRALRSFLPRTLERRIVTLIVLLALFVTAVGTSVSVLVTRTVMHDSMDRQLRTAVSHPQASVQELASELPGGSLALWQTGDDVDIAAVGEDRTVTAADRDELGRLVQGPPGLHSVTFPDRDEMRVLVAVTPERRVLVATSDETTERDLAKLGLFEGVVWLLAGLLAAGVGALGTRRLTQPLREIAATTSDMAATPVGSVTDAVRRRVPEGESSVEEVDAVARSVNNLLEQVEEALRRRDEGEATRRAFLADVSHELRTPIAVVRSHAELSGSIVDDYYASMSHVWPARLEPGEKLTPAEADELFAAITALAPEGNQLRPSLERIEREGRRMGRLVDDLLVLARVEDERQLDDAEVDVTFIALEALSDATLLAPEHRWAFHAGDEPAVVVGDEASVRRVVTNLVANARRHTPAGTDVGVTVDVRDGGAVVRVEDNGPGLPEAVAASPGKRFGNRDRTSATSSGLGLAITTALMESVGGRLTFDSSPDGLTVEAWFPNERPRSDQRAPERHADENRRDADEH</sequence>
<protein>
    <recommendedName>
        <fullName evidence="3">histidine kinase</fullName>
        <ecNumber evidence="3">2.7.13.3</ecNumber>
    </recommendedName>
</protein>
<gene>
    <name evidence="15" type="ORF">D1832_04755</name>
</gene>
<dbReference type="PANTHER" id="PTHR45436:SF5">
    <property type="entry name" value="SENSOR HISTIDINE KINASE TRCS"/>
    <property type="match status" value="1"/>
</dbReference>
<evidence type="ECO:0000256" key="1">
    <source>
        <dbReference type="ARBA" id="ARBA00000085"/>
    </source>
</evidence>
<evidence type="ECO:0000259" key="14">
    <source>
        <dbReference type="PROSITE" id="PS50885"/>
    </source>
</evidence>
<evidence type="ECO:0000256" key="8">
    <source>
        <dbReference type="ARBA" id="ARBA00022989"/>
    </source>
</evidence>
<evidence type="ECO:0000313" key="16">
    <source>
        <dbReference type="Proteomes" id="UP000285376"/>
    </source>
</evidence>
<feature type="coiled-coil region" evidence="11">
    <location>
        <begin position="214"/>
        <end position="244"/>
    </location>
</feature>
<evidence type="ECO:0000259" key="13">
    <source>
        <dbReference type="PROSITE" id="PS50109"/>
    </source>
</evidence>
<dbReference type="InterPro" id="IPR004358">
    <property type="entry name" value="Sig_transdc_His_kin-like_C"/>
</dbReference>
<reference evidence="15 16" key="1">
    <citation type="submission" date="2018-08" db="EMBL/GenBank/DDBJ databases">
        <title>Whole genome sequence analysis of Dermacoccus abyssi bacteria isolated from Deep Mariana trench Micromonospora spp reveals genes involved in the environmental adaptation and production of secondary metabolites.</title>
        <authorList>
            <person name="Abdel-Mageed W.M."/>
            <person name="Lehri B."/>
            <person name="Nouioui I."/>
            <person name="Goodfellow I."/>
            <person name="Jaspars M."/>
            <person name="Karlyshev A."/>
        </authorList>
    </citation>
    <scope>NUCLEOTIDE SEQUENCE [LARGE SCALE GENOMIC DNA]</scope>
    <source>
        <strain evidence="15 16">MT1.1</strain>
    </source>
</reference>
<dbReference type="InterPro" id="IPR036097">
    <property type="entry name" value="HisK_dim/P_sf"/>
</dbReference>
<evidence type="ECO:0000256" key="3">
    <source>
        <dbReference type="ARBA" id="ARBA00012438"/>
    </source>
</evidence>
<dbReference type="SMART" id="SM00304">
    <property type="entry name" value="HAMP"/>
    <property type="match status" value="1"/>
</dbReference>
<dbReference type="InterPro" id="IPR003660">
    <property type="entry name" value="HAMP_dom"/>
</dbReference>
<dbReference type="GO" id="GO:0005886">
    <property type="term" value="C:plasma membrane"/>
    <property type="evidence" value="ECO:0007669"/>
    <property type="project" value="UniProtKB-SubCell"/>
</dbReference>
<name>A0A417Z7E4_9MICO</name>
<dbReference type="AlphaFoldDB" id="A0A417Z7E4"/>
<dbReference type="InterPro" id="IPR036890">
    <property type="entry name" value="HATPase_C_sf"/>
</dbReference>
<evidence type="ECO:0000256" key="9">
    <source>
        <dbReference type="ARBA" id="ARBA00023012"/>
    </source>
</evidence>
<evidence type="ECO:0000256" key="4">
    <source>
        <dbReference type="ARBA" id="ARBA00022553"/>
    </source>
</evidence>
<feature type="compositionally biased region" description="Basic and acidic residues" evidence="12">
    <location>
        <begin position="497"/>
        <end position="520"/>
    </location>
</feature>
<evidence type="ECO:0000256" key="7">
    <source>
        <dbReference type="ARBA" id="ARBA00022777"/>
    </source>
</evidence>
<accession>A0A417Z7E4</accession>
<dbReference type="Pfam" id="PF00512">
    <property type="entry name" value="HisKA"/>
    <property type="match status" value="1"/>
</dbReference>
<dbReference type="InterPro" id="IPR005467">
    <property type="entry name" value="His_kinase_dom"/>
</dbReference>
<keyword evidence="6" id="KW-0812">Transmembrane</keyword>
<dbReference type="SUPFAM" id="SSF55874">
    <property type="entry name" value="ATPase domain of HSP90 chaperone/DNA topoisomerase II/histidine kinase"/>
    <property type="match status" value="1"/>
</dbReference>
<evidence type="ECO:0000256" key="11">
    <source>
        <dbReference type="SAM" id="Coils"/>
    </source>
</evidence>
<dbReference type="PANTHER" id="PTHR45436">
    <property type="entry name" value="SENSOR HISTIDINE KINASE YKOH"/>
    <property type="match status" value="1"/>
</dbReference>
<dbReference type="EMBL" id="QWLM01000004">
    <property type="protein sequence ID" value="RHW46564.1"/>
    <property type="molecule type" value="Genomic_DNA"/>
</dbReference>
<evidence type="ECO:0000256" key="2">
    <source>
        <dbReference type="ARBA" id="ARBA00004236"/>
    </source>
</evidence>
<comment type="caution">
    <text evidence="15">The sequence shown here is derived from an EMBL/GenBank/DDBJ whole genome shotgun (WGS) entry which is preliminary data.</text>
</comment>
<keyword evidence="5" id="KW-0808">Transferase</keyword>
<organism evidence="15 16">
    <name type="scientific">Dermacoccus abyssi</name>
    <dbReference type="NCBI Taxonomy" id="322596"/>
    <lineage>
        <taxon>Bacteria</taxon>
        <taxon>Bacillati</taxon>
        <taxon>Actinomycetota</taxon>
        <taxon>Actinomycetes</taxon>
        <taxon>Micrococcales</taxon>
        <taxon>Dermacoccaceae</taxon>
        <taxon>Dermacoccus</taxon>
    </lineage>
</organism>
<dbReference type="Gene3D" id="6.10.340.10">
    <property type="match status" value="1"/>
</dbReference>
<keyword evidence="4" id="KW-0597">Phosphoprotein</keyword>
<dbReference type="InterPro" id="IPR050428">
    <property type="entry name" value="TCS_sensor_his_kinase"/>
</dbReference>
<evidence type="ECO:0000256" key="5">
    <source>
        <dbReference type="ARBA" id="ARBA00022679"/>
    </source>
</evidence>
<dbReference type="SUPFAM" id="SSF47384">
    <property type="entry name" value="Homodimeric domain of signal transducing histidine kinase"/>
    <property type="match status" value="1"/>
</dbReference>
<dbReference type="PROSITE" id="PS50885">
    <property type="entry name" value="HAMP"/>
    <property type="match status" value="1"/>
</dbReference>
<dbReference type="RefSeq" id="WP_118912854.1">
    <property type="nucleotide sequence ID" value="NZ_CBCRVH010000003.1"/>
</dbReference>
<dbReference type="Pfam" id="PF00672">
    <property type="entry name" value="HAMP"/>
    <property type="match status" value="1"/>
</dbReference>
<comment type="catalytic activity">
    <reaction evidence="1">
        <text>ATP + protein L-histidine = ADP + protein N-phospho-L-histidine.</text>
        <dbReference type="EC" id="2.7.13.3"/>
    </reaction>
</comment>
<feature type="domain" description="HAMP" evidence="14">
    <location>
        <begin position="175"/>
        <end position="236"/>
    </location>
</feature>
<keyword evidence="11" id="KW-0175">Coiled coil</keyword>
<comment type="subcellular location">
    <subcellularLocation>
        <location evidence="2">Cell membrane</location>
    </subcellularLocation>
</comment>
<dbReference type="Proteomes" id="UP000285376">
    <property type="component" value="Unassembled WGS sequence"/>
</dbReference>
<dbReference type="InterPro" id="IPR003594">
    <property type="entry name" value="HATPase_dom"/>
</dbReference>
<evidence type="ECO:0000313" key="15">
    <source>
        <dbReference type="EMBL" id="RHW46564.1"/>
    </source>
</evidence>
<evidence type="ECO:0000256" key="6">
    <source>
        <dbReference type="ARBA" id="ARBA00022692"/>
    </source>
</evidence>
<dbReference type="SMART" id="SM00387">
    <property type="entry name" value="HATPase_c"/>
    <property type="match status" value="1"/>
</dbReference>
<dbReference type="PROSITE" id="PS50109">
    <property type="entry name" value="HIS_KIN"/>
    <property type="match status" value="1"/>
</dbReference>
<keyword evidence="7 15" id="KW-0418">Kinase</keyword>
<dbReference type="CDD" id="cd00082">
    <property type="entry name" value="HisKA"/>
    <property type="match status" value="1"/>
</dbReference>
<keyword evidence="8" id="KW-1133">Transmembrane helix</keyword>
<dbReference type="Gene3D" id="1.10.287.130">
    <property type="match status" value="1"/>
</dbReference>
<dbReference type="InterPro" id="IPR003661">
    <property type="entry name" value="HisK_dim/P_dom"/>
</dbReference>